<dbReference type="PROSITE" id="PS50237">
    <property type="entry name" value="HECT"/>
    <property type="match status" value="1"/>
</dbReference>
<feature type="active site" description="Glycyl thioester intermediate" evidence="3">
    <location>
        <position position="228"/>
    </location>
</feature>
<dbReference type="SUPFAM" id="SSF56204">
    <property type="entry name" value="Hect, E3 ligase catalytic domain"/>
    <property type="match status" value="1"/>
</dbReference>
<comment type="caution">
    <text evidence="5">The sequence shown here is derived from an EMBL/GenBank/DDBJ whole genome shotgun (WGS) entry which is preliminary data.</text>
</comment>
<dbReference type="SMART" id="SM00119">
    <property type="entry name" value="HECTc"/>
    <property type="match status" value="1"/>
</dbReference>
<keyword evidence="1" id="KW-0808">Transferase</keyword>
<name>A0A2P4SDM9_BAMTH</name>
<keyword evidence="6" id="KW-1185">Reference proteome</keyword>
<feature type="domain" description="HECT" evidence="4">
    <location>
        <begin position="82"/>
        <end position="262"/>
    </location>
</feature>
<dbReference type="InterPro" id="IPR042469">
    <property type="entry name" value="HECTD3"/>
</dbReference>
<dbReference type="AlphaFoldDB" id="A0A2P4SDM9"/>
<reference evidence="5 6" key="1">
    <citation type="submission" date="2018-01" db="EMBL/GenBank/DDBJ databases">
        <title>Comparison of the Chinese Bamboo Partridge and Red Junglefowl genome sequences highlights the importance of demography in genome evolution.</title>
        <authorList>
            <person name="Tiley G.P."/>
            <person name="Kimball R.T."/>
            <person name="Braun E.L."/>
            <person name="Burleigh J.G."/>
        </authorList>
    </citation>
    <scope>NUCLEOTIDE SEQUENCE [LARGE SCALE GENOMIC DNA]</scope>
    <source>
        <strain evidence="5">RTK389</strain>
        <tissue evidence="5">Blood</tissue>
    </source>
</reference>
<keyword evidence="2 3" id="KW-0833">Ubl conjugation pathway</keyword>
<protein>
    <recommendedName>
        <fullName evidence="4">HECT domain-containing protein</fullName>
    </recommendedName>
</protein>
<organism evidence="5 6">
    <name type="scientific">Bambusicola thoracicus</name>
    <name type="common">Chinese bamboo-partridge</name>
    <name type="synonym">Perdix thoracica</name>
    <dbReference type="NCBI Taxonomy" id="9083"/>
    <lineage>
        <taxon>Eukaryota</taxon>
        <taxon>Metazoa</taxon>
        <taxon>Chordata</taxon>
        <taxon>Craniata</taxon>
        <taxon>Vertebrata</taxon>
        <taxon>Euteleostomi</taxon>
        <taxon>Archelosauria</taxon>
        <taxon>Archosauria</taxon>
        <taxon>Dinosauria</taxon>
        <taxon>Saurischia</taxon>
        <taxon>Theropoda</taxon>
        <taxon>Coelurosauria</taxon>
        <taxon>Aves</taxon>
        <taxon>Neognathae</taxon>
        <taxon>Galloanserae</taxon>
        <taxon>Galliformes</taxon>
        <taxon>Phasianidae</taxon>
        <taxon>Perdicinae</taxon>
        <taxon>Bambusicola</taxon>
    </lineage>
</organism>
<dbReference type="Pfam" id="PF00632">
    <property type="entry name" value="HECT"/>
    <property type="match status" value="1"/>
</dbReference>
<dbReference type="GO" id="GO:0004842">
    <property type="term" value="F:ubiquitin-protein transferase activity"/>
    <property type="evidence" value="ECO:0007669"/>
    <property type="project" value="InterPro"/>
</dbReference>
<evidence type="ECO:0000256" key="1">
    <source>
        <dbReference type="ARBA" id="ARBA00022679"/>
    </source>
</evidence>
<evidence type="ECO:0000313" key="5">
    <source>
        <dbReference type="EMBL" id="POI22196.1"/>
    </source>
</evidence>
<dbReference type="FunFam" id="3.30.2410.10:FF:000018">
    <property type="entry name" value="Putative E3 ubiquitin-protein ligase HECTD3"/>
    <property type="match status" value="1"/>
</dbReference>
<dbReference type="PANTHER" id="PTHR46654">
    <property type="entry name" value="E3 UBIQUITIN-PROTEIN LIGASE HECTD3"/>
    <property type="match status" value="1"/>
</dbReference>
<dbReference type="InterPro" id="IPR035983">
    <property type="entry name" value="Hect_E3_ubiquitin_ligase"/>
</dbReference>
<dbReference type="Gene3D" id="3.30.2160.10">
    <property type="entry name" value="Hect, E3 ligase catalytic domain"/>
    <property type="match status" value="1"/>
</dbReference>
<evidence type="ECO:0000256" key="2">
    <source>
        <dbReference type="ARBA" id="ARBA00022786"/>
    </source>
</evidence>
<dbReference type="Gene3D" id="3.30.2410.10">
    <property type="entry name" value="Hect, E3 ligase catalytic domain"/>
    <property type="match status" value="1"/>
</dbReference>
<dbReference type="Proteomes" id="UP000237246">
    <property type="component" value="Unassembled WGS sequence"/>
</dbReference>
<sequence>GNSTGEARDMYVPNPSCKDFPKYEWIGQIMGAALRGKEFLVSFQPHLCVEVKLLEVMEVMDRDTFEFKFGNELTYTTVLSDQRMVELIPNGSNTVVRYEDRKEFIRLVQKARLEESREQIMAMQAGLLKVVPQAVLDLLTWQELEKKVCGDPEVTVDALKKLTRFEDFEPLDTRVQYFWEALNNFTNEDRSRFLRFVTGRSRLPARIYIYPDKLGSETTDALPESSTCSSTLFLPNYATAKVCEEKLRYAAYNCVAIDTDMSPWEE</sequence>
<dbReference type="OrthoDB" id="8068875at2759"/>
<accession>A0A2P4SDM9</accession>
<proteinExistence type="predicted"/>
<dbReference type="PANTHER" id="PTHR46654:SF1">
    <property type="entry name" value="E3 UBIQUITIN-PROTEIN LIGASE HECTD3"/>
    <property type="match status" value="1"/>
</dbReference>
<dbReference type="InterPro" id="IPR000569">
    <property type="entry name" value="HECT_dom"/>
</dbReference>
<feature type="non-terminal residue" evidence="5">
    <location>
        <position position="1"/>
    </location>
</feature>
<evidence type="ECO:0000313" key="6">
    <source>
        <dbReference type="Proteomes" id="UP000237246"/>
    </source>
</evidence>
<evidence type="ECO:0000256" key="3">
    <source>
        <dbReference type="PROSITE-ProRule" id="PRU00104"/>
    </source>
</evidence>
<evidence type="ECO:0000259" key="4">
    <source>
        <dbReference type="PROSITE" id="PS50237"/>
    </source>
</evidence>
<gene>
    <name evidence="5" type="ORF">CIB84_014058</name>
</gene>
<dbReference type="GO" id="GO:0043161">
    <property type="term" value="P:proteasome-mediated ubiquitin-dependent protein catabolic process"/>
    <property type="evidence" value="ECO:0007669"/>
    <property type="project" value="TreeGrafter"/>
</dbReference>
<dbReference type="EMBL" id="PPHD01060725">
    <property type="protein sequence ID" value="POI22196.1"/>
    <property type="molecule type" value="Genomic_DNA"/>
</dbReference>